<reference evidence="1 2" key="1">
    <citation type="submission" date="2016-10" db="EMBL/GenBank/DDBJ databases">
        <authorList>
            <person name="de Groot N.N."/>
        </authorList>
    </citation>
    <scope>NUCLEOTIDE SEQUENCE [LARGE SCALE GENOMIC DNA]</scope>
    <source>
        <strain evidence="1 2">CGMCC 1.5070</strain>
    </source>
</reference>
<proteinExistence type="predicted"/>
<gene>
    <name evidence="1" type="ORF">SAMN05216180_1452</name>
</gene>
<organism evidence="1 2">
    <name type="scientific">Hydrogenoanaerobacterium saccharovorans</name>
    <dbReference type="NCBI Taxonomy" id="474960"/>
    <lineage>
        <taxon>Bacteria</taxon>
        <taxon>Bacillati</taxon>
        <taxon>Bacillota</taxon>
        <taxon>Clostridia</taxon>
        <taxon>Eubacteriales</taxon>
        <taxon>Oscillospiraceae</taxon>
        <taxon>Hydrogenoanaerobacterium</taxon>
    </lineage>
</organism>
<accession>A0A1H8AP18</accession>
<keyword evidence="2" id="KW-1185">Reference proteome</keyword>
<dbReference type="Proteomes" id="UP000199158">
    <property type="component" value="Unassembled WGS sequence"/>
</dbReference>
<protein>
    <submittedName>
        <fullName evidence="1">Uncharacterized protein</fullName>
    </submittedName>
</protein>
<dbReference type="EMBL" id="FOCG01000001">
    <property type="protein sequence ID" value="SEM72256.1"/>
    <property type="molecule type" value="Genomic_DNA"/>
</dbReference>
<name>A0A1H8AP18_9FIRM</name>
<dbReference type="STRING" id="474960.SAMN05216180_1452"/>
<evidence type="ECO:0000313" key="1">
    <source>
        <dbReference type="EMBL" id="SEM72256.1"/>
    </source>
</evidence>
<evidence type="ECO:0000313" key="2">
    <source>
        <dbReference type="Proteomes" id="UP000199158"/>
    </source>
</evidence>
<dbReference type="RefSeq" id="WP_092753096.1">
    <property type="nucleotide sequence ID" value="NZ_FOCG01000001.1"/>
</dbReference>
<dbReference type="AlphaFoldDB" id="A0A1H8AP18"/>
<sequence length="313" mass="35411">MASKTRKVSFYRLSLEKSVFIEGSHTVQKSQLTNNEIEEKFREIYDDKMQQLSNGNHAKNINVSSSQYVIEVMNFEEHRAFIKIGQQNPSNTVALRDRETLETSDVPMSESQLLELFTFCLIDFLTGIVSYIGINGAPRISAIRNLFDQNLLQEEKISTSLAAIMTNDILQILVHKNIISKVSVSVAVPEDQILSDIGLNAENFDAIRNVKTKIATYKIVGKRNKNLFSSSNKLAELIGAIKLKHGDNLKGLSANVKDADEKSQSYDLLQYNFTKTVVLGQDDEGLLSLDNFKDALVRTYDQYKEELLRYSRI</sequence>